<dbReference type="PANTHER" id="PTHR33744:SF1">
    <property type="entry name" value="DNA-BINDING TRANSCRIPTIONAL ACTIVATOR ADER"/>
    <property type="match status" value="1"/>
</dbReference>
<protein>
    <recommendedName>
        <fullName evidence="1">PucR C-terminal helix-turn-helix domain-containing protein</fullName>
    </recommendedName>
</protein>
<dbReference type="AlphaFoldDB" id="C0BDT1"/>
<dbReference type="Gene3D" id="1.10.10.2840">
    <property type="entry name" value="PucR C-terminal helix-turn-helix domain"/>
    <property type="match status" value="1"/>
</dbReference>
<comment type="caution">
    <text evidence="2">The sequence shown here is derived from an EMBL/GenBank/DDBJ whole genome shotgun (WGS) entry which is preliminary data.</text>
</comment>
<dbReference type="Pfam" id="PF13556">
    <property type="entry name" value="HTH_30"/>
    <property type="match status" value="1"/>
</dbReference>
<gene>
    <name evidence="2" type="ORF">COPCOM_03335</name>
</gene>
<dbReference type="EMBL" id="ABVR01000043">
    <property type="protein sequence ID" value="EEG88627.1"/>
    <property type="molecule type" value="Genomic_DNA"/>
</dbReference>
<evidence type="ECO:0000313" key="2">
    <source>
        <dbReference type="EMBL" id="EEG88627.1"/>
    </source>
</evidence>
<dbReference type="PANTHER" id="PTHR33744">
    <property type="entry name" value="CARBOHYDRATE DIACID REGULATOR"/>
    <property type="match status" value="1"/>
</dbReference>
<accession>C0BDT1</accession>
<reference evidence="2 3" key="1">
    <citation type="submission" date="2009-02" db="EMBL/GenBank/DDBJ databases">
        <authorList>
            <person name="Fulton L."/>
            <person name="Clifton S."/>
            <person name="Fulton B."/>
            <person name="Xu J."/>
            <person name="Minx P."/>
            <person name="Pepin K.H."/>
            <person name="Johnson M."/>
            <person name="Bhonagiri V."/>
            <person name="Nash W.E."/>
            <person name="Mardis E.R."/>
            <person name="Wilson R.K."/>
        </authorList>
    </citation>
    <scope>NUCLEOTIDE SEQUENCE [LARGE SCALE GENOMIC DNA]</scope>
    <source>
        <strain evidence="2 3">ATCC 27758</strain>
    </source>
</reference>
<organism evidence="2 3">
    <name type="scientific">Coprococcus comes ATCC 27758</name>
    <dbReference type="NCBI Taxonomy" id="470146"/>
    <lineage>
        <taxon>Bacteria</taxon>
        <taxon>Bacillati</taxon>
        <taxon>Bacillota</taxon>
        <taxon>Clostridia</taxon>
        <taxon>Lachnospirales</taxon>
        <taxon>Lachnospiraceae</taxon>
        <taxon>Coprococcus</taxon>
    </lineage>
</organism>
<dbReference type="HOGENOM" id="CLU_118618_0_0_9"/>
<reference evidence="2 3" key="2">
    <citation type="submission" date="2009-03" db="EMBL/GenBank/DDBJ databases">
        <title>Draft genome sequence of Coprococcus comes (ATCC 27758).</title>
        <authorList>
            <person name="Sudarsanam P."/>
            <person name="Ley R."/>
            <person name="Guruge J."/>
            <person name="Turnbaugh P.J."/>
            <person name="Mahowald M."/>
            <person name="Liep D."/>
            <person name="Gordon J."/>
        </authorList>
    </citation>
    <scope>NUCLEOTIDE SEQUENCE [LARGE SCALE GENOMIC DNA]</scope>
    <source>
        <strain evidence="2 3">ATCC 27758</strain>
    </source>
</reference>
<evidence type="ECO:0000313" key="3">
    <source>
        <dbReference type="Proteomes" id="UP000003793"/>
    </source>
</evidence>
<dbReference type="InterPro" id="IPR025736">
    <property type="entry name" value="PucR_C-HTH_dom"/>
</dbReference>
<dbReference type="InterPro" id="IPR042070">
    <property type="entry name" value="PucR_C-HTH_sf"/>
</dbReference>
<name>C0BDT1_9FIRM</name>
<dbReference type="InterPro" id="IPR051448">
    <property type="entry name" value="CdaR-like_regulators"/>
</dbReference>
<proteinExistence type="predicted"/>
<evidence type="ECO:0000259" key="1">
    <source>
        <dbReference type="Pfam" id="PF13556"/>
    </source>
</evidence>
<dbReference type="Proteomes" id="UP000003793">
    <property type="component" value="Unassembled WGS sequence"/>
</dbReference>
<feature type="domain" description="PucR C-terminal helix-turn-helix" evidence="1">
    <location>
        <begin position="119"/>
        <end position="177"/>
    </location>
</feature>
<sequence>MSNNDNFQCILKRTKEKTITKEYFEKIQKNISEKTGYTAAIGVSRVENSYQRFGKAYQDARDAVEIAVCQEFNSKVLCIEDAGFWRIMKEISKHEMCQEFMEDKLNAFIEYDQENESELLETLEVLVNNLGARNVTANALHLHRNTLIYRIKKIENQTGYDLSDPNSILEIALALRIKKFLK</sequence>